<evidence type="ECO:0008006" key="3">
    <source>
        <dbReference type="Google" id="ProtNLM"/>
    </source>
</evidence>
<feature type="transmembrane region" description="Helical" evidence="1">
    <location>
        <begin position="47"/>
        <end position="69"/>
    </location>
</feature>
<keyword evidence="1" id="KW-1133">Transmembrane helix</keyword>
<evidence type="ECO:0000256" key="1">
    <source>
        <dbReference type="SAM" id="Phobius"/>
    </source>
</evidence>
<accession>A0A6J4LMQ3</accession>
<dbReference type="GO" id="GO:0055085">
    <property type="term" value="P:transmembrane transport"/>
    <property type="evidence" value="ECO:0007669"/>
    <property type="project" value="InterPro"/>
</dbReference>
<dbReference type="InterPro" id="IPR007251">
    <property type="entry name" value="Iron_permease_Fet4"/>
</dbReference>
<dbReference type="EMBL" id="CADCTY010000736">
    <property type="protein sequence ID" value="CAA9335841.1"/>
    <property type="molecule type" value="Genomic_DNA"/>
</dbReference>
<gene>
    <name evidence="2" type="ORF">AVDCRST_MAG94-2112</name>
</gene>
<sequence length="119" mass="13103">MKENFRRFATRASDIAAKPNTFITAVALILLWAALGPYYRWSTGHSLIVNTITTILTSCLSLILCFTSARNNAAMHAKLNAIILAIKEARNEVIDAETASDREFEDIQQLLADDKASGC</sequence>
<proteinExistence type="predicted"/>
<feature type="transmembrane region" description="Helical" evidence="1">
    <location>
        <begin position="21"/>
        <end position="41"/>
    </location>
</feature>
<organism evidence="2">
    <name type="scientific">uncultured Leptolyngbya sp</name>
    <dbReference type="NCBI Taxonomy" id="332963"/>
    <lineage>
        <taxon>Bacteria</taxon>
        <taxon>Bacillati</taxon>
        <taxon>Cyanobacteriota</taxon>
        <taxon>Cyanophyceae</taxon>
        <taxon>Leptolyngbyales</taxon>
        <taxon>Leptolyngbyaceae</taxon>
        <taxon>Leptolyngbya group</taxon>
        <taxon>Leptolyngbya</taxon>
        <taxon>environmental samples</taxon>
    </lineage>
</organism>
<reference evidence="2" key="1">
    <citation type="submission" date="2020-02" db="EMBL/GenBank/DDBJ databases">
        <authorList>
            <person name="Meier V. D."/>
        </authorList>
    </citation>
    <scope>NUCLEOTIDE SEQUENCE</scope>
    <source>
        <strain evidence="2">AVDCRST_MAG94</strain>
    </source>
</reference>
<protein>
    <recommendedName>
        <fullName evidence="3">Small integral membrane protein</fullName>
    </recommendedName>
</protein>
<keyword evidence="1" id="KW-0472">Membrane</keyword>
<dbReference type="AlphaFoldDB" id="A0A6J4LMQ3"/>
<keyword evidence="1" id="KW-0812">Transmembrane</keyword>
<dbReference type="Pfam" id="PF04120">
    <property type="entry name" value="Iron_permease"/>
    <property type="match status" value="1"/>
</dbReference>
<evidence type="ECO:0000313" key="2">
    <source>
        <dbReference type="EMBL" id="CAA9335841.1"/>
    </source>
</evidence>
<name>A0A6J4LMQ3_9CYAN</name>